<gene>
    <name evidence="2" type="ORF">SAMN05216418_1800</name>
</gene>
<organism evidence="2 3">
    <name type="scientific">Microbacterium enclense</name>
    <dbReference type="NCBI Taxonomy" id="993073"/>
    <lineage>
        <taxon>Bacteria</taxon>
        <taxon>Bacillati</taxon>
        <taxon>Actinomycetota</taxon>
        <taxon>Actinomycetes</taxon>
        <taxon>Micrococcales</taxon>
        <taxon>Microbacteriaceae</taxon>
        <taxon>Microbacterium</taxon>
    </lineage>
</organism>
<keyword evidence="1" id="KW-0812">Transmembrane</keyword>
<evidence type="ECO:0000313" key="2">
    <source>
        <dbReference type="EMBL" id="SDC17084.1"/>
    </source>
</evidence>
<keyword evidence="1" id="KW-0472">Membrane</keyword>
<feature type="transmembrane region" description="Helical" evidence="1">
    <location>
        <begin position="73"/>
        <end position="96"/>
    </location>
</feature>
<keyword evidence="1" id="KW-1133">Transmembrane helix</keyword>
<dbReference type="STRING" id="993073.AS029_07710"/>
<dbReference type="Proteomes" id="UP000183203">
    <property type="component" value="Unassembled WGS sequence"/>
</dbReference>
<sequence>MPQGGVSDVGVSVDRMVRKIEELRATPDETLIAEHDSRAGHTLVGTDYYVQELDRRSRERSAEASNRLAMRSYWMALASTALAAVATVAAVLALFLR</sequence>
<dbReference type="AlphaFoldDB" id="A0A1G6JE70"/>
<name>A0A1G6JE70_9MICO</name>
<protein>
    <submittedName>
        <fullName evidence="2">Uncharacterized protein</fullName>
    </submittedName>
</protein>
<accession>A0A1G6JE70</accession>
<proteinExistence type="predicted"/>
<dbReference type="EMBL" id="FMYG01000003">
    <property type="protein sequence ID" value="SDC17084.1"/>
    <property type="molecule type" value="Genomic_DNA"/>
</dbReference>
<evidence type="ECO:0000256" key="1">
    <source>
        <dbReference type="SAM" id="Phobius"/>
    </source>
</evidence>
<reference evidence="2 3" key="1">
    <citation type="submission" date="2016-09" db="EMBL/GenBank/DDBJ databases">
        <authorList>
            <person name="Capua I."/>
            <person name="De Benedictis P."/>
            <person name="Joannis T."/>
            <person name="Lombin L.H."/>
            <person name="Cattoli G."/>
        </authorList>
    </citation>
    <scope>NUCLEOTIDE SEQUENCE [LARGE SCALE GENOMIC DNA]</scope>
    <source>
        <strain evidence="2 3">NIO-1002</strain>
    </source>
</reference>
<evidence type="ECO:0000313" key="3">
    <source>
        <dbReference type="Proteomes" id="UP000183203"/>
    </source>
</evidence>